<geneLocation type="plasmid" evidence="1 2">
    <name>AZOBR_p4</name>
</geneLocation>
<keyword evidence="1" id="KW-0614">Plasmid</keyword>
<evidence type="ECO:0000313" key="2">
    <source>
        <dbReference type="Proteomes" id="UP000007319"/>
    </source>
</evidence>
<proteinExistence type="predicted"/>
<evidence type="ECO:0000313" key="1">
    <source>
        <dbReference type="EMBL" id="CCD03760.1"/>
    </source>
</evidence>
<dbReference type="EMBL" id="HE577331">
    <property type="protein sequence ID" value="CCD03760.1"/>
    <property type="molecule type" value="Genomic_DNA"/>
</dbReference>
<name>A0A9P1NSD4_9PROT</name>
<sequence>MDRGNSTSSIHIAYNRSSVLWVEWKPV</sequence>
<accession>A0A9P1NSD4</accession>
<organism evidence="1 2">
    <name type="scientific">Azospirillum baldaniorum</name>
    <dbReference type="NCBI Taxonomy" id="1064539"/>
    <lineage>
        <taxon>Bacteria</taxon>
        <taxon>Pseudomonadati</taxon>
        <taxon>Pseudomonadota</taxon>
        <taxon>Alphaproteobacteria</taxon>
        <taxon>Rhodospirillales</taxon>
        <taxon>Azospirillaceae</taxon>
        <taxon>Azospirillum</taxon>
    </lineage>
</organism>
<dbReference type="KEGG" id="abs:AZOBR_p480075"/>
<gene>
    <name evidence="1" type="ORF">AZOBR_p480075</name>
</gene>
<reference evidence="1 2" key="1">
    <citation type="journal article" date="2011" name="PLoS Genet.">
        <title>Azospirillum genomes reveal transition of bacteria from aquatic to terrestrial environments.</title>
        <authorList>
            <person name="Wisniewski-Dye F."/>
            <person name="Borziak K."/>
            <person name="Khalsa-Moyers G."/>
            <person name="Alexandre G."/>
            <person name="Sukharnikov L.O."/>
            <person name="Wuichet K."/>
            <person name="Hurst G.B."/>
            <person name="McDonald W.H."/>
            <person name="Robertson J.S."/>
            <person name="Barbe V."/>
            <person name="Calteau A."/>
            <person name="Rouy Z."/>
            <person name="Mangenot S."/>
            <person name="Prigent-Combaret C."/>
            <person name="Normand P."/>
            <person name="Boyer M."/>
            <person name="Siguier P."/>
            <person name="Dessaux Y."/>
            <person name="Elmerich C."/>
            <person name="Condemine G."/>
            <person name="Krishnen G."/>
            <person name="Kennedy I."/>
            <person name="Paterson A.H."/>
            <person name="Gonzalez V."/>
            <person name="Mavingui P."/>
            <person name="Zhulin I.B."/>
        </authorList>
    </citation>
    <scope>NUCLEOTIDE SEQUENCE [LARGE SCALE GENOMIC DNA]</scope>
    <source>
        <strain evidence="1 2">Sp245</strain>
    </source>
</reference>
<dbReference type="AlphaFoldDB" id="A0A9P1NSD4"/>
<dbReference type="Proteomes" id="UP000007319">
    <property type="component" value="Plasmid AZOBR_p4"/>
</dbReference>
<keyword evidence="2" id="KW-1185">Reference proteome</keyword>
<protein>
    <submittedName>
        <fullName evidence="1">Uncharacterized protein</fullName>
    </submittedName>
</protein>